<keyword evidence="6" id="KW-1185">Reference proteome</keyword>
<dbReference type="RefSeq" id="WP_140460348.1">
    <property type="nucleotide sequence ID" value="NZ_BAABFI010000006.1"/>
</dbReference>
<evidence type="ECO:0000313" key="5">
    <source>
        <dbReference type="Proteomes" id="UP000577956"/>
    </source>
</evidence>
<proteinExistence type="inferred from homology"/>
<evidence type="ECO:0000313" key="6">
    <source>
        <dbReference type="Proteomes" id="UP000618382"/>
    </source>
</evidence>
<dbReference type="AlphaFoldDB" id="A0A7Y9FIP3"/>
<dbReference type="PANTHER" id="PTHR34068:SF2">
    <property type="entry name" value="UPF0145 PROTEIN SCO3412"/>
    <property type="match status" value="1"/>
</dbReference>
<gene>
    <name evidence="4" type="ORF">BKA21_003579</name>
    <name evidence="3" type="ORF">Col01nite_26970</name>
</gene>
<dbReference type="Proteomes" id="UP000577956">
    <property type="component" value="Unassembled WGS sequence"/>
</dbReference>
<reference evidence="4 5" key="1">
    <citation type="submission" date="2020-07" db="EMBL/GenBank/DDBJ databases">
        <title>Sequencing the genomes of 1000 actinobacteria strains.</title>
        <authorList>
            <person name="Klenk H.-P."/>
        </authorList>
    </citation>
    <scope>NUCLEOTIDE SEQUENCE [LARGE SCALE GENOMIC DNA]</scope>
    <source>
        <strain evidence="4 5">DSM 24482</strain>
    </source>
</reference>
<comment type="similarity">
    <text evidence="1 2">Belongs to the UPF0145 family.</text>
</comment>
<dbReference type="Gene3D" id="3.30.110.70">
    <property type="entry name" value="Hypothetical protein apc22750. Chain B"/>
    <property type="match status" value="1"/>
</dbReference>
<evidence type="ECO:0000256" key="2">
    <source>
        <dbReference type="HAMAP-Rule" id="MF_00338"/>
    </source>
</evidence>
<organism evidence="4 5">
    <name type="scientific">Cellulomonas oligotrophica</name>
    <dbReference type="NCBI Taxonomy" id="931536"/>
    <lineage>
        <taxon>Bacteria</taxon>
        <taxon>Bacillati</taxon>
        <taxon>Actinomycetota</taxon>
        <taxon>Actinomycetes</taxon>
        <taxon>Micrococcales</taxon>
        <taxon>Cellulomonadaceae</taxon>
        <taxon>Cellulomonas</taxon>
    </lineage>
</organism>
<dbReference type="Pfam" id="PF01906">
    <property type="entry name" value="YbjQ_1"/>
    <property type="match status" value="1"/>
</dbReference>
<dbReference type="HAMAP" id="MF_00338">
    <property type="entry name" value="UPF0145"/>
    <property type="match status" value="1"/>
</dbReference>
<sequence>MIVVTTDSVPGYRTQAVLGEVMGVTVRATDAGANLSAGFRAIGGGEIPEYTRVMHESRREVLARMVADAEQRGANAVVALRYDSAAIGAFSECCAYGTAVVVEPLAGHEPGATVQSAQQAALPADDARA</sequence>
<dbReference type="InterPro" id="IPR002765">
    <property type="entry name" value="UPF0145_YbjQ-like"/>
</dbReference>
<evidence type="ECO:0000313" key="3">
    <source>
        <dbReference type="EMBL" id="GIG33538.1"/>
    </source>
</evidence>
<evidence type="ECO:0000256" key="1">
    <source>
        <dbReference type="ARBA" id="ARBA00010751"/>
    </source>
</evidence>
<protein>
    <recommendedName>
        <fullName evidence="2">UPF0145 protein BKA21_003579</fullName>
    </recommendedName>
</protein>
<dbReference type="InterPro" id="IPR035439">
    <property type="entry name" value="UPF0145_dom_sf"/>
</dbReference>
<dbReference type="Proteomes" id="UP000618382">
    <property type="component" value="Unassembled WGS sequence"/>
</dbReference>
<accession>A0A7Y9FIP3</accession>
<dbReference type="EMBL" id="JACCBK010000001">
    <property type="protein sequence ID" value="NYD88030.1"/>
    <property type="molecule type" value="Genomic_DNA"/>
</dbReference>
<reference evidence="3 6" key="2">
    <citation type="submission" date="2021-01" db="EMBL/GenBank/DDBJ databases">
        <title>Whole genome shotgun sequence of Cellulomonas oligotrophica NBRC 109435.</title>
        <authorList>
            <person name="Komaki H."/>
            <person name="Tamura T."/>
        </authorList>
    </citation>
    <scope>NUCLEOTIDE SEQUENCE [LARGE SCALE GENOMIC DNA]</scope>
    <source>
        <strain evidence="3 6">NBRC 109435</strain>
    </source>
</reference>
<name>A0A7Y9FIP3_9CELL</name>
<dbReference type="EMBL" id="BONN01000008">
    <property type="protein sequence ID" value="GIG33538.1"/>
    <property type="molecule type" value="Genomic_DNA"/>
</dbReference>
<evidence type="ECO:0000313" key="4">
    <source>
        <dbReference type="EMBL" id="NYD88030.1"/>
    </source>
</evidence>
<comment type="caution">
    <text evidence="4">The sequence shown here is derived from an EMBL/GenBank/DDBJ whole genome shotgun (WGS) entry which is preliminary data.</text>
</comment>
<dbReference type="PANTHER" id="PTHR34068">
    <property type="entry name" value="UPF0145 PROTEIN YBJQ"/>
    <property type="match status" value="1"/>
</dbReference>
<dbReference type="SUPFAM" id="SSF117782">
    <property type="entry name" value="YbjQ-like"/>
    <property type="match status" value="1"/>
</dbReference>